<evidence type="ECO:0000313" key="6">
    <source>
        <dbReference type="Proteomes" id="UP001224775"/>
    </source>
</evidence>
<feature type="compositionally biased region" description="Gly residues" evidence="3">
    <location>
        <begin position="362"/>
        <end position="371"/>
    </location>
</feature>
<feature type="compositionally biased region" description="Low complexity" evidence="3">
    <location>
        <begin position="113"/>
        <end position="146"/>
    </location>
</feature>
<name>A0AAD8XW35_9STRA</name>
<feature type="region of interest" description="Disordered" evidence="3">
    <location>
        <begin position="108"/>
        <end position="146"/>
    </location>
</feature>
<feature type="region of interest" description="Disordered" evidence="3">
    <location>
        <begin position="214"/>
        <end position="315"/>
    </location>
</feature>
<reference evidence="5" key="1">
    <citation type="submission" date="2023-06" db="EMBL/GenBank/DDBJ databases">
        <title>Survivors Of The Sea: Transcriptome response of Skeletonema marinoi to long-term dormancy.</title>
        <authorList>
            <person name="Pinder M.I.M."/>
            <person name="Kourtchenko O."/>
            <person name="Robertson E.K."/>
            <person name="Larsson T."/>
            <person name="Maumus F."/>
            <person name="Osuna-Cruz C.M."/>
            <person name="Vancaester E."/>
            <person name="Stenow R."/>
            <person name="Vandepoele K."/>
            <person name="Ploug H."/>
            <person name="Bruchert V."/>
            <person name="Godhe A."/>
            <person name="Topel M."/>
        </authorList>
    </citation>
    <scope>NUCLEOTIDE SEQUENCE</scope>
    <source>
        <strain evidence="5">R05AC</strain>
    </source>
</reference>
<feature type="compositionally biased region" description="Basic and acidic residues" evidence="3">
    <location>
        <begin position="1102"/>
        <end position="1113"/>
    </location>
</feature>
<feature type="compositionally biased region" description="Low complexity" evidence="3">
    <location>
        <begin position="294"/>
        <end position="305"/>
    </location>
</feature>
<comment type="subcellular location">
    <subcellularLocation>
        <location evidence="1">Nucleus</location>
    </subcellularLocation>
</comment>
<evidence type="ECO:0000313" key="5">
    <source>
        <dbReference type="EMBL" id="KAK1734523.1"/>
    </source>
</evidence>
<protein>
    <submittedName>
        <fullName evidence="5">Serine/threonine-protein phosphatase 4 regulatory subunit 3</fullName>
    </submittedName>
</protein>
<evidence type="ECO:0000256" key="1">
    <source>
        <dbReference type="ARBA" id="ARBA00004123"/>
    </source>
</evidence>
<feature type="compositionally biased region" description="Basic and acidic residues" evidence="3">
    <location>
        <begin position="226"/>
        <end position="235"/>
    </location>
</feature>
<feature type="compositionally biased region" description="Low complexity" evidence="3">
    <location>
        <begin position="248"/>
        <end position="275"/>
    </location>
</feature>
<dbReference type="GO" id="GO:0072542">
    <property type="term" value="F:protein phosphatase activator activity"/>
    <property type="evidence" value="ECO:0007669"/>
    <property type="project" value="TreeGrafter"/>
</dbReference>
<organism evidence="5 6">
    <name type="scientific">Skeletonema marinoi</name>
    <dbReference type="NCBI Taxonomy" id="267567"/>
    <lineage>
        <taxon>Eukaryota</taxon>
        <taxon>Sar</taxon>
        <taxon>Stramenopiles</taxon>
        <taxon>Ochrophyta</taxon>
        <taxon>Bacillariophyta</taxon>
        <taxon>Coscinodiscophyceae</taxon>
        <taxon>Thalassiosirophycidae</taxon>
        <taxon>Thalassiosirales</taxon>
        <taxon>Skeletonemataceae</taxon>
        <taxon>Skeletonema</taxon>
        <taxon>Skeletonema marinoi-dohrnii complex</taxon>
    </lineage>
</organism>
<dbReference type="Proteomes" id="UP001224775">
    <property type="component" value="Unassembled WGS sequence"/>
</dbReference>
<feature type="compositionally biased region" description="Acidic residues" evidence="3">
    <location>
        <begin position="1114"/>
        <end position="1129"/>
    </location>
</feature>
<feature type="region of interest" description="Disordered" evidence="3">
    <location>
        <begin position="1075"/>
        <end position="1159"/>
    </location>
</feature>
<dbReference type="PANTHER" id="PTHR23318:SF0">
    <property type="entry name" value="SERINE_THREONINE-PROTEIN PHOSPHATASE 4 REGULATORY SUBUNIT 3"/>
    <property type="match status" value="1"/>
</dbReference>
<dbReference type="InterPro" id="IPR011993">
    <property type="entry name" value="PH-like_dom_sf"/>
</dbReference>
<sequence length="1159" mass="126103">MSGGGEGKKQPPVLKNLFRELGEPMLCMRAELSQKQQQQQVANPNINAENKNTFAGNNNNNNEGGGPSSSSGEKVLLRTRVLLHEAYQCQGGNIITWCEPFHAHGKKDKVDASTTSSSSSSNPLSARPQQQQQQGGDSAPAASSSPAGVDLALSFQDNAGCKDIWQHILNVQSCAREMTTHFANNNNATSTSSSSSSMSIHSPLSPIKVTTFSTHAHPLHNSPNSPDHDYVEDKLIAGGGGGGGSPLGGISSRPSIWTNKDSNSIGNSSSSSSSSTNVENRLHSHNHALPSNKSPYSSSSPSPSSSDDDEEEKQFHDAVDHMTAVSMAAAAAASYKLSPKDGNAAGGGGGMDNTNVSSPLPMGGGAGGGGGGTLHGFHMNNNSHLDNSNTVGGVSSPLQLPESPTWDDLQNIGDVIAGVHLHQREDFLIFLSQSDCAYIKLLLNIFPPAEGRGEDMTELAVIIKTILLLNDPEIIEYVTSDAPTFESVCAVLEYDPELREKANHREFIQKCAKFRTVVKMEDDELVSQIHHLFRVTYLRDNVLRPTMDESSLSTLVSLAQFTQSDIIKGVITAPKVKVAGAGGVASELPGLSYLTKVVRLLAVEIDAIRTVISGEDESNAGPICQNQPIEEESDVTTMWQQHLAPQDSSLSSRHIRRKGCLMFLKELFCKARVSLQQPEKDEFIESCVSNSKLLYLLGAILSDPNVGVDEQGAALEMVSVVAMHDPCVIRRHCLQGAGTAAESSSNEMFSCLRPDPNDHREVIFICPPNDLLLSILFVMSTAADAGILLQTSEIIRIILDTDIVGDQGTSLNGSFMNEENDINAMNSQNIRHDTGLEEQNSFLALFYDRYIQWLVAPFQYKLFISKSILPLLSESNQDESFSAINRIRQEFKHCSASEEKSLTSVAGCAVRSSFTLEILSFCVRAHVYRMKFFILRTRLLGTILKMLCQKAPHPHQMASGGKCLKLASLKFLRSVLSVKDEFYHRHIVQYNLFAPVFDAFRITPVGRNLISSAVLEMCDFIRTENIKSLLEYIVTKHLTKSASPGEKSLEDIANPHVDTFAQLRRTHEENIGMHLDPNNEEGNPGNDGATFNGRPAPVINKKALEDQRKYREAESEDSYFNDDDDDDEVMGPLPNDENASSLPAMSDTASLLADVSSLE</sequence>
<keyword evidence="2" id="KW-0539">Nucleus</keyword>
<evidence type="ECO:0000256" key="3">
    <source>
        <dbReference type="SAM" id="MobiDB-lite"/>
    </source>
</evidence>
<feature type="compositionally biased region" description="Low complexity" evidence="3">
    <location>
        <begin position="56"/>
        <end position="72"/>
    </location>
</feature>
<feature type="compositionally biased region" description="Polar residues" evidence="3">
    <location>
        <begin position="1137"/>
        <end position="1149"/>
    </location>
</feature>
<evidence type="ECO:0000256" key="2">
    <source>
        <dbReference type="ARBA" id="ARBA00023242"/>
    </source>
</evidence>
<feature type="compositionally biased region" description="Gly residues" evidence="3">
    <location>
        <begin position="237"/>
        <end position="247"/>
    </location>
</feature>
<proteinExistence type="predicted"/>
<dbReference type="Gene3D" id="2.30.29.30">
    <property type="entry name" value="Pleckstrin-homology domain (PH domain)/Phosphotyrosine-binding domain (PTB)"/>
    <property type="match status" value="1"/>
</dbReference>
<dbReference type="InterPro" id="IPR051137">
    <property type="entry name" value="PP4R3-like"/>
</dbReference>
<dbReference type="Pfam" id="PF04802">
    <property type="entry name" value="PP4R3"/>
    <property type="match status" value="1"/>
</dbReference>
<accession>A0AAD8XW35</accession>
<dbReference type="GO" id="GO:0030289">
    <property type="term" value="C:protein phosphatase 4 complex"/>
    <property type="evidence" value="ECO:0007669"/>
    <property type="project" value="TreeGrafter"/>
</dbReference>
<dbReference type="InterPro" id="IPR006887">
    <property type="entry name" value="P4R3-like_central_dom"/>
</dbReference>
<dbReference type="PANTHER" id="PTHR23318">
    <property type="entry name" value="ATP SYNTHASE GAMMA-RELATED"/>
    <property type="match status" value="1"/>
</dbReference>
<gene>
    <name evidence="5" type="ORF">QTG54_014771</name>
</gene>
<dbReference type="GO" id="GO:0005654">
    <property type="term" value="C:nucleoplasm"/>
    <property type="evidence" value="ECO:0007669"/>
    <property type="project" value="TreeGrafter"/>
</dbReference>
<dbReference type="AlphaFoldDB" id="A0AAD8XW35"/>
<feature type="region of interest" description="Disordered" evidence="3">
    <location>
        <begin position="48"/>
        <end position="72"/>
    </location>
</feature>
<comment type="caution">
    <text evidence="5">The sequence shown here is derived from an EMBL/GenBank/DDBJ whole genome shotgun (WGS) entry which is preliminary data.</text>
</comment>
<keyword evidence="6" id="KW-1185">Reference proteome</keyword>
<feature type="region of interest" description="Disordered" evidence="3">
    <location>
        <begin position="346"/>
        <end position="371"/>
    </location>
</feature>
<evidence type="ECO:0000259" key="4">
    <source>
        <dbReference type="Pfam" id="PF04802"/>
    </source>
</evidence>
<feature type="domain" description="Serine/threonine-protein phosphatase 4 regulatory subunit 3-like central" evidence="4">
    <location>
        <begin position="421"/>
        <end position="1068"/>
    </location>
</feature>
<dbReference type="EMBL" id="JATAAI010000038">
    <property type="protein sequence ID" value="KAK1734523.1"/>
    <property type="molecule type" value="Genomic_DNA"/>
</dbReference>